<dbReference type="EC" id="2.7.1.169" evidence="1"/>
<dbReference type="PANTHER" id="PTHR42282:SF1">
    <property type="entry name" value="PANTOATE KINASE"/>
    <property type="match status" value="1"/>
</dbReference>
<dbReference type="InterPro" id="IPR020568">
    <property type="entry name" value="Ribosomal_Su5_D2-typ_SF"/>
</dbReference>
<comment type="caution">
    <text evidence="3">The sequence shown here is derived from an EMBL/GenBank/DDBJ whole genome shotgun (WGS) entry which is preliminary data.</text>
</comment>
<comment type="catalytic activity">
    <reaction evidence="1">
        <text>(R)-pantoate + ATP = (R)-4-phosphopantoate + ADP + H(+)</text>
        <dbReference type="Rhea" id="RHEA:28246"/>
        <dbReference type="ChEBI" id="CHEBI:15378"/>
        <dbReference type="ChEBI" id="CHEBI:15980"/>
        <dbReference type="ChEBI" id="CHEBI:30616"/>
        <dbReference type="ChEBI" id="CHEBI:61294"/>
        <dbReference type="ChEBI" id="CHEBI:456216"/>
        <dbReference type="EC" id="2.7.1.169"/>
    </reaction>
</comment>
<evidence type="ECO:0000313" key="4">
    <source>
        <dbReference type="Proteomes" id="UP001215956"/>
    </source>
</evidence>
<dbReference type="EMBL" id="JARFPL010000052">
    <property type="protein sequence ID" value="MDF0594199.1"/>
    <property type="molecule type" value="Genomic_DNA"/>
</dbReference>
<comment type="pathway">
    <text evidence="1">Cofactor biosynthesis; coenzyme A biosynthesis.</text>
</comment>
<comment type="similarity">
    <text evidence="1">Belongs to the GHMP kinase family. PoK subfamily.</text>
</comment>
<keyword evidence="1" id="KW-0808">Transferase</keyword>
<keyword evidence="1 3" id="KW-0418">Kinase</keyword>
<comment type="function">
    <text evidence="1">Phosphorylates (R)-pantoate to form (R)-4-phosphopantoate in the CoA biosynthesis pathway.</text>
</comment>
<keyword evidence="4" id="KW-1185">Reference proteome</keyword>
<dbReference type="SUPFAM" id="SSF54211">
    <property type="entry name" value="Ribosomal protein S5 domain 2-like"/>
    <property type="match status" value="1"/>
</dbReference>
<dbReference type="RefSeq" id="WP_316969894.1">
    <property type="nucleotide sequence ID" value="NZ_JARFPL010000052.1"/>
</dbReference>
<name>A0ABT5XHJ5_9EURY</name>
<dbReference type="PANTHER" id="PTHR42282">
    <property type="entry name" value="PANTOATE KINASE-RELATED"/>
    <property type="match status" value="1"/>
</dbReference>
<accession>A0ABT5XHJ5</accession>
<gene>
    <name evidence="3" type="ORF">P0O24_11465</name>
</gene>
<evidence type="ECO:0000259" key="2">
    <source>
        <dbReference type="Pfam" id="PF00288"/>
    </source>
</evidence>
<dbReference type="GO" id="GO:0016301">
    <property type="term" value="F:kinase activity"/>
    <property type="evidence" value="ECO:0007669"/>
    <property type="project" value="UniProtKB-KW"/>
</dbReference>
<dbReference type="InterPro" id="IPR014721">
    <property type="entry name" value="Ribsml_uS5_D2-typ_fold_subgr"/>
</dbReference>
<keyword evidence="1" id="KW-0547">Nucleotide-binding</keyword>
<dbReference type="Gene3D" id="3.30.230.10">
    <property type="match status" value="1"/>
</dbReference>
<dbReference type="InterPro" id="IPR006204">
    <property type="entry name" value="GHMP_kinase_N_dom"/>
</dbReference>
<proteinExistence type="inferred from homology"/>
<reference evidence="3 4" key="1">
    <citation type="submission" date="2023-03" db="EMBL/GenBank/DDBJ databases">
        <title>Whole genome sequencing of Methanotrichaceae archaeon M04Ac.</title>
        <authorList>
            <person name="Khomyakova M.A."/>
            <person name="Merkel A.Y."/>
            <person name="Slobodkin A.I."/>
        </authorList>
    </citation>
    <scope>NUCLEOTIDE SEQUENCE [LARGE SCALE GENOMIC DNA]</scope>
    <source>
        <strain evidence="3 4">M04Ac</strain>
    </source>
</reference>
<evidence type="ECO:0000256" key="1">
    <source>
        <dbReference type="HAMAP-Rule" id="MF_02223"/>
    </source>
</evidence>
<feature type="domain" description="GHMP kinase N-terminal" evidence="2">
    <location>
        <begin position="5"/>
        <end position="80"/>
    </location>
</feature>
<protein>
    <recommendedName>
        <fullName evidence="1">Pantoate kinase</fullName>
        <shortName evidence="1">PoK</shortName>
        <ecNumber evidence="1">2.7.1.169</ecNumber>
    </recommendedName>
</protein>
<evidence type="ECO:0000313" key="3">
    <source>
        <dbReference type="EMBL" id="MDF0594199.1"/>
    </source>
</evidence>
<sequence length="217" mass="22287">MTRRVVERLAPEHVRVETELSMPLGAGFGASGAGALSSAYAINEAFSLALTADGVGEAAHGAEVASGTGLGDVIAQNVGGLVVRLSAGAPGVGSVDRIPVPPLRIDCIVRGPLSTEEVLSDPSVMRGVNREGERALKELLRRPTLDRFVSLSWEFARRSGLARDWMEDAVEAVEASGGMASMVMLGDAVFAVGGAEALAEFGDVISAKVCLGGAGLE</sequence>
<organism evidence="3 4">
    <name type="scientific">Candidatus Methanocrinis alkalitolerans</name>
    <dbReference type="NCBI Taxonomy" id="3033395"/>
    <lineage>
        <taxon>Archaea</taxon>
        <taxon>Methanobacteriati</taxon>
        <taxon>Methanobacteriota</taxon>
        <taxon>Stenosarchaea group</taxon>
        <taxon>Methanomicrobia</taxon>
        <taxon>Methanotrichales</taxon>
        <taxon>Methanotrichaceae</taxon>
        <taxon>Methanocrinis</taxon>
    </lineage>
</organism>
<dbReference type="Pfam" id="PF00288">
    <property type="entry name" value="GHMP_kinases_N"/>
    <property type="match status" value="1"/>
</dbReference>
<keyword evidence="1" id="KW-0067">ATP-binding</keyword>
<keyword evidence="1" id="KW-0173">Coenzyme A biosynthesis</keyword>
<dbReference type="HAMAP" id="MF_02223">
    <property type="entry name" value="Pantoate_kinase"/>
    <property type="match status" value="1"/>
</dbReference>
<dbReference type="InterPro" id="IPR012043">
    <property type="entry name" value="PoK"/>
</dbReference>
<dbReference type="Proteomes" id="UP001215956">
    <property type="component" value="Unassembled WGS sequence"/>
</dbReference>